<dbReference type="RefSeq" id="WP_305501896.1">
    <property type="nucleotide sequence ID" value="NZ_CP131913.1"/>
</dbReference>
<organism evidence="1 2">
    <name type="scientific">Halomonas alkalicola</name>
    <dbReference type="NCBI Taxonomy" id="1930622"/>
    <lineage>
        <taxon>Bacteria</taxon>
        <taxon>Pseudomonadati</taxon>
        <taxon>Pseudomonadota</taxon>
        <taxon>Gammaproteobacteria</taxon>
        <taxon>Oceanospirillales</taxon>
        <taxon>Halomonadaceae</taxon>
        <taxon>Halomonas</taxon>
    </lineage>
</organism>
<accession>A0ABY9H691</accession>
<dbReference type="EMBL" id="CP131913">
    <property type="protein sequence ID" value="WLI74012.1"/>
    <property type="molecule type" value="Genomic_DNA"/>
</dbReference>
<gene>
    <name evidence="1" type="ORF">B6N23_03535</name>
</gene>
<dbReference type="Proteomes" id="UP001235344">
    <property type="component" value="Chromosome"/>
</dbReference>
<evidence type="ECO:0000313" key="1">
    <source>
        <dbReference type="EMBL" id="WLI74012.1"/>
    </source>
</evidence>
<keyword evidence="2" id="KW-1185">Reference proteome</keyword>
<sequence length="221" mass="24201">MAGDTFCLRLKLHTPLILPRAAPRLDVLLAEAVRNLRLDWDTPIQASDIPLAWDAELRGLRGSQLVFGTTPQSGLVAESVPFPTAIRRLPFSEVSPPIRKRITVDGGPTAPRLSEHPALLAPYALFYGVGDAMRCAELLTLLSGIGREHAHGCGLFSVESIESLPDDDGRWRWRPWATDKGHAHAEQPYPPVVDHLALVPGGDDQPVLRPPRVLKEALHHG</sequence>
<proteinExistence type="predicted"/>
<name>A0ABY9H691_9GAMM</name>
<evidence type="ECO:0000313" key="2">
    <source>
        <dbReference type="Proteomes" id="UP001235344"/>
    </source>
</evidence>
<reference evidence="1 2" key="1">
    <citation type="submission" date="2023-08" db="EMBL/GenBank/DDBJ databases">
        <title>Transcriptome Analysis of Halomonas alkalicola CICC 11012s to Identify the Genes Involved in Alkaline Tolerances.</title>
        <authorList>
            <person name="Zhai L."/>
        </authorList>
    </citation>
    <scope>NUCLEOTIDE SEQUENCE [LARGE SCALE GENOMIC DNA]</scope>
    <source>
        <strain evidence="1 2">CICC 11012s</strain>
    </source>
</reference>
<protein>
    <submittedName>
        <fullName evidence="1">Uncharacterized protein</fullName>
    </submittedName>
</protein>